<feature type="compositionally biased region" description="Basic and acidic residues" evidence="7">
    <location>
        <begin position="46"/>
        <end position="60"/>
    </location>
</feature>
<evidence type="ECO:0000313" key="10">
    <source>
        <dbReference type="Proteomes" id="UP000054560"/>
    </source>
</evidence>
<dbReference type="STRING" id="667725.A0A0L0FM66"/>
<feature type="compositionally biased region" description="Low complexity" evidence="7">
    <location>
        <begin position="309"/>
        <end position="326"/>
    </location>
</feature>
<comment type="subcellular location">
    <subcellularLocation>
        <location evidence="1">Nucleus</location>
    </subcellularLocation>
</comment>
<dbReference type="Pfam" id="PF00010">
    <property type="entry name" value="HLH"/>
    <property type="match status" value="1"/>
</dbReference>
<protein>
    <recommendedName>
        <fullName evidence="8">BHLH domain-containing protein</fullName>
    </recommendedName>
</protein>
<feature type="domain" description="BHLH" evidence="8">
    <location>
        <begin position="55"/>
        <end position="109"/>
    </location>
</feature>
<dbReference type="GO" id="GO:0046983">
    <property type="term" value="F:protein dimerization activity"/>
    <property type="evidence" value="ECO:0007669"/>
    <property type="project" value="InterPro"/>
</dbReference>
<dbReference type="OrthoDB" id="5778525at2759"/>
<dbReference type="PROSITE" id="PS50888">
    <property type="entry name" value="BHLH"/>
    <property type="match status" value="1"/>
</dbReference>
<keyword evidence="3" id="KW-0238">DNA-binding</keyword>
<dbReference type="PANTHER" id="PTHR15741:SF27">
    <property type="entry name" value="TRANSCRIPTION FACTOR AP-4"/>
    <property type="match status" value="1"/>
</dbReference>
<evidence type="ECO:0000256" key="2">
    <source>
        <dbReference type="ARBA" id="ARBA00023015"/>
    </source>
</evidence>
<keyword evidence="5" id="KW-0539">Nucleus</keyword>
<organism evidence="9 10">
    <name type="scientific">Sphaeroforma arctica JP610</name>
    <dbReference type="NCBI Taxonomy" id="667725"/>
    <lineage>
        <taxon>Eukaryota</taxon>
        <taxon>Ichthyosporea</taxon>
        <taxon>Ichthyophonida</taxon>
        <taxon>Sphaeroforma</taxon>
    </lineage>
</organism>
<accession>A0A0L0FM66</accession>
<dbReference type="Proteomes" id="UP000054560">
    <property type="component" value="Unassembled WGS sequence"/>
</dbReference>
<keyword evidence="10" id="KW-1185">Reference proteome</keyword>
<keyword evidence="2" id="KW-0805">Transcription regulation</keyword>
<name>A0A0L0FM66_9EUKA</name>
<dbReference type="InterPro" id="IPR011598">
    <property type="entry name" value="bHLH_dom"/>
</dbReference>
<dbReference type="GO" id="GO:0000981">
    <property type="term" value="F:DNA-binding transcription factor activity, RNA polymerase II-specific"/>
    <property type="evidence" value="ECO:0007669"/>
    <property type="project" value="TreeGrafter"/>
</dbReference>
<dbReference type="GeneID" id="25910186"/>
<feature type="coiled-coil region" evidence="6">
    <location>
        <begin position="113"/>
        <end position="140"/>
    </location>
</feature>
<reference evidence="9 10" key="1">
    <citation type="submission" date="2011-02" db="EMBL/GenBank/DDBJ databases">
        <title>The Genome Sequence of Sphaeroforma arctica JP610.</title>
        <authorList>
            <consortium name="The Broad Institute Genome Sequencing Platform"/>
            <person name="Russ C."/>
            <person name="Cuomo C."/>
            <person name="Young S.K."/>
            <person name="Zeng Q."/>
            <person name="Gargeya S."/>
            <person name="Alvarado L."/>
            <person name="Berlin A."/>
            <person name="Chapman S.B."/>
            <person name="Chen Z."/>
            <person name="Freedman E."/>
            <person name="Gellesch M."/>
            <person name="Goldberg J."/>
            <person name="Griggs A."/>
            <person name="Gujja S."/>
            <person name="Heilman E."/>
            <person name="Heiman D."/>
            <person name="Howarth C."/>
            <person name="Mehta T."/>
            <person name="Neiman D."/>
            <person name="Pearson M."/>
            <person name="Roberts A."/>
            <person name="Saif S."/>
            <person name="Shea T."/>
            <person name="Shenoy N."/>
            <person name="Sisk P."/>
            <person name="Stolte C."/>
            <person name="Sykes S."/>
            <person name="White J."/>
            <person name="Yandava C."/>
            <person name="Burger G."/>
            <person name="Gray M.W."/>
            <person name="Holland P.W.H."/>
            <person name="King N."/>
            <person name="Lang F.B.F."/>
            <person name="Roger A.J."/>
            <person name="Ruiz-Trillo I."/>
            <person name="Haas B."/>
            <person name="Nusbaum C."/>
            <person name="Birren B."/>
        </authorList>
    </citation>
    <scope>NUCLEOTIDE SEQUENCE [LARGE SCALE GENOMIC DNA]</scope>
    <source>
        <strain evidence="9 10">JP610</strain>
    </source>
</reference>
<dbReference type="SMART" id="SM00353">
    <property type="entry name" value="HLH"/>
    <property type="match status" value="1"/>
</dbReference>
<feature type="region of interest" description="Disordered" evidence="7">
    <location>
        <begin position="302"/>
        <end position="343"/>
    </location>
</feature>
<keyword evidence="4" id="KW-0804">Transcription</keyword>
<evidence type="ECO:0000313" key="9">
    <source>
        <dbReference type="EMBL" id="KNC77872.1"/>
    </source>
</evidence>
<evidence type="ECO:0000256" key="1">
    <source>
        <dbReference type="ARBA" id="ARBA00004123"/>
    </source>
</evidence>
<feature type="compositionally biased region" description="Pro residues" evidence="7">
    <location>
        <begin position="1"/>
        <end position="15"/>
    </location>
</feature>
<evidence type="ECO:0000256" key="3">
    <source>
        <dbReference type="ARBA" id="ARBA00023125"/>
    </source>
</evidence>
<dbReference type="GO" id="GO:0005634">
    <property type="term" value="C:nucleus"/>
    <property type="evidence" value="ECO:0007669"/>
    <property type="project" value="UniProtKB-SubCell"/>
</dbReference>
<dbReference type="PANTHER" id="PTHR15741">
    <property type="entry name" value="BASIC HELIX-LOOP-HELIX ZIP TRANSCRIPTION FACTOR"/>
    <property type="match status" value="1"/>
</dbReference>
<dbReference type="InterPro" id="IPR052207">
    <property type="entry name" value="Max-like/E-box_TFs"/>
</dbReference>
<dbReference type="SUPFAM" id="SSF47459">
    <property type="entry name" value="HLH, helix-loop-helix DNA-binding domain"/>
    <property type="match status" value="1"/>
</dbReference>
<dbReference type="eggNOG" id="KOG3582">
    <property type="taxonomic scope" value="Eukaryota"/>
</dbReference>
<feature type="region of interest" description="Disordered" evidence="7">
    <location>
        <begin position="1"/>
        <end position="60"/>
    </location>
</feature>
<evidence type="ECO:0000256" key="4">
    <source>
        <dbReference type="ARBA" id="ARBA00023163"/>
    </source>
</evidence>
<dbReference type="AlphaFoldDB" id="A0A0L0FM66"/>
<gene>
    <name evidence="9" type="ORF">SARC_09682</name>
</gene>
<dbReference type="RefSeq" id="XP_014151774.1">
    <property type="nucleotide sequence ID" value="XM_014296299.1"/>
</dbReference>
<evidence type="ECO:0000259" key="8">
    <source>
        <dbReference type="PROSITE" id="PS50888"/>
    </source>
</evidence>
<evidence type="ECO:0000256" key="5">
    <source>
        <dbReference type="ARBA" id="ARBA00023242"/>
    </source>
</evidence>
<proteinExistence type="predicted"/>
<dbReference type="GO" id="GO:0000978">
    <property type="term" value="F:RNA polymerase II cis-regulatory region sequence-specific DNA binding"/>
    <property type="evidence" value="ECO:0007669"/>
    <property type="project" value="TreeGrafter"/>
</dbReference>
<evidence type="ECO:0000256" key="7">
    <source>
        <dbReference type="SAM" id="MobiDB-lite"/>
    </source>
</evidence>
<evidence type="ECO:0000256" key="6">
    <source>
        <dbReference type="SAM" id="Coils"/>
    </source>
</evidence>
<sequence>MPRPPMQYGPMPLAPQPEGSPLGLGASLVDNKDLMYASPGDNGSRSSDKDANHETRRSAHILAEQKRRNNIKVGFEELQQIIPSCQVTPNSKFSKASILQKAIDYVGYLIRQKTGLLDELNKLRKEVQQLRSIIDEYNKLGGTNEIEERAKMFNEAVEGFNEIPDMYSKDNIKFFVFCHVVDKLFESFNAKVSLESSEVFSKTLLEWFEQYCAPDALRETFMISLQSMGTSLFTDESTEKFKRWGGALSACKDVMVTHLDNSRIPMAKTLGQTIDRTAGYLGATETLGTSPPIAIALPKEAETPAISGTSTTTTTTTTTSTNTTHTASALNPAPTPIPIPRNTNMDMNVDVTTNRNSNQTSV</sequence>
<dbReference type="EMBL" id="KQ242612">
    <property type="protein sequence ID" value="KNC77872.1"/>
    <property type="molecule type" value="Genomic_DNA"/>
</dbReference>
<dbReference type="InterPro" id="IPR036638">
    <property type="entry name" value="HLH_DNA-bd_sf"/>
</dbReference>
<dbReference type="Gene3D" id="4.10.280.10">
    <property type="entry name" value="Helix-loop-helix DNA-binding domain"/>
    <property type="match status" value="1"/>
</dbReference>
<keyword evidence="6" id="KW-0175">Coiled coil</keyword>